<keyword evidence="5" id="KW-0813">Transport</keyword>
<keyword evidence="7" id="KW-0349">Heme</keyword>
<evidence type="ECO:0000256" key="2">
    <source>
        <dbReference type="ARBA" id="ARBA00004141"/>
    </source>
</evidence>
<accession>A8PMS7</accession>
<feature type="transmembrane region" description="Helical" evidence="8">
    <location>
        <begin position="20"/>
        <end position="42"/>
    </location>
</feature>
<dbReference type="InterPro" id="IPR034804">
    <property type="entry name" value="SQR/QFR_C/D"/>
</dbReference>
<evidence type="ECO:0000256" key="6">
    <source>
        <dbReference type="PIRSR" id="PIRSR000169-1"/>
    </source>
</evidence>
<dbReference type="InterPro" id="IPR014312">
    <property type="entry name" value="Succ_DH_anchor"/>
</dbReference>
<keyword evidence="5" id="KW-0249">Electron transport</keyword>
<keyword evidence="5" id="KW-0997">Cell inner membrane</keyword>
<keyword evidence="7" id="KW-0479">Metal-binding</keyword>
<dbReference type="NCBIfam" id="TIGR02968">
    <property type="entry name" value="succ_dehyd_anc"/>
    <property type="match status" value="1"/>
</dbReference>
<organism evidence="9 10">
    <name type="scientific">Rickettsiella grylli</name>
    <dbReference type="NCBI Taxonomy" id="59196"/>
    <lineage>
        <taxon>Bacteria</taxon>
        <taxon>Pseudomonadati</taxon>
        <taxon>Pseudomonadota</taxon>
        <taxon>Gammaproteobacteria</taxon>
        <taxon>Legionellales</taxon>
        <taxon>Coxiellaceae</taxon>
        <taxon>Rickettsiella</taxon>
    </lineage>
</organism>
<keyword evidence="5" id="KW-0816">Tricarboxylic acid cycle</keyword>
<proteinExistence type="predicted"/>
<comment type="cofactor">
    <cofactor evidence="7">
        <name>heme</name>
        <dbReference type="ChEBI" id="CHEBI:30413"/>
    </cofactor>
    <text evidence="7">The heme is bound between the two transmembrane subunits.</text>
</comment>
<dbReference type="STRING" id="59196.RICGR_0819"/>
<keyword evidence="10" id="KW-1185">Reference proteome</keyword>
<protein>
    <recommendedName>
        <fullName evidence="5">Succinate dehydrogenase hydrophobic membrane anchor subunit</fullName>
    </recommendedName>
</protein>
<keyword evidence="3 8" id="KW-0812">Transmembrane</keyword>
<evidence type="ECO:0000256" key="4">
    <source>
        <dbReference type="ARBA" id="ARBA00022989"/>
    </source>
</evidence>
<evidence type="ECO:0000313" key="9">
    <source>
        <dbReference type="EMBL" id="EDP46919.1"/>
    </source>
</evidence>
<dbReference type="AlphaFoldDB" id="A8PMS7"/>
<dbReference type="EMBL" id="AAQJ02000001">
    <property type="protein sequence ID" value="EDP46919.1"/>
    <property type="molecule type" value="Genomic_DNA"/>
</dbReference>
<feature type="transmembrane region" description="Helical" evidence="8">
    <location>
        <begin position="95"/>
        <end position="119"/>
    </location>
</feature>
<dbReference type="GO" id="GO:0005886">
    <property type="term" value="C:plasma membrane"/>
    <property type="evidence" value="ECO:0007669"/>
    <property type="project" value="UniProtKB-SubCell"/>
</dbReference>
<gene>
    <name evidence="9" type="primary">sdhD</name>
    <name evidence="9" type="ORF">RICGR_0819</name>
</gene>
<evidence type="ECO:0000256" key="3">
    <source>
        <dbReference type="ARBA" id="ARBA00022692"/>
    </source>
</evidence>
<dbReference type="OrthoDB" id="5612767at2"/>
<evidence type="ECO:0000256" key="1">
    <source>
        <dbReference type="ARBA" id="ARBA00004050"/>
    </source>
</evidence>
<dbReference type="Proteomes" id="UP000054075">
    <property type="component" value="Unassembled WGS sequence"/>
</dbReference>
<dbReference type="PIRSF" id="PIRSF000169">
    <property type="entry name" value="SDH_D"/>
    <property type="match status" value="1"/>
</dbReference>
<feature type="binding site" description="axial binding residue" evidence="7">
    <location>
        <position position="74"/>
    </location>
    <ligand>
        <name>heme</name>
        <dbReference type="ChEBI" id="CHEBI:30413"/>
        <note>ligand shared with second transmembrane subunit</note>
    </ligand>
    <ligandPart>
        <name>Fe</name>
        <dbReference type="ChEBI" id="CHEBI:18248"/>
    </ligandPart>
</feature>
<dbReference type="GO" id="GO:0020037">
    <property type="term" value="F:heme binding"/>
    <property type="evidence" value="ECO:0007669"/>
    <property type="project" value="InterPro"/>
</dbReference>
<name>A8PMS7_9COXI</name>
<comment type="caution">
    <text evidence="9">The sequence shown here is derived from an EMBL/GenBank/DDBJ whole genome shotgun (WGS) entry which is preliminary data.</text>
</comment>
<dbReference type="PANTHER" id="PTHR38689">
    <property type="entry name" value="SUCCINATE DEHYDROGENASE HYDROPHOBIC MEMBRANE ANCHOR SUBUNIT"/>
    <property type="match status" value="1"/>
</dbReference>
<keyword evidence="5" id="KW-1003">Cell membrane</keyword>
<dbReference type="GO" id="GO:0009055">
    <property type="term" value="F:electron transfer activity"/>
    <property type="evidence" value="ECO:0007669"/>
    <property type="project" value="TreeGrafter"/>
</dbReference>
<dbReference type="CDD" id="cd03494">
    <property type="entry name" value="SQR_TypeC_SdhD"/>
    <property type="match status" value="1"/>
</dbReference>
<evidence type="ECO:0000256" key="8">
    <source>
        <dbReference type="SAM" id="Phobius"/>
    </source>
</evidence>
<evidence type="ECO:0000256" key="5">
    <source>
        <dbReference type="PIRNR" id="PIRNR000169"/>
    </source>
</evidence>
<dbReference type="GO" id="GO:0046872">
    <property type="term" value="F:metal ion binding"/>
    <property type="evidence" value="ECO:0007669"/>
    <property type="project" value="UniProtKB-KW"/>
</dbReference>
<keyword evidence="5 8" id="KW-0472">Membrane</keyword>
<dbReference type="UniPathway" id="UPA00223"/>
<reference evidence="9" key="2">
    <citation type="submission" date="2007-10" db="EMBL/GenBank/DDBJ databases">
        <authorList>
            <person name="Myers G.S."/>
        </authorList>
    </citation>
    <scope>NUCLEOTIDE SEQUENCE [LARGE SCALE GENOMIC DNA]</scope>
</reference>
<keyword evidence="4 8" id="KW-1133">Transmembrane helix</keyword>
<dbReference type="GO" id="GO:0017004">
    <property type="term" value="P:cytochrome complex assembly"/>
    <property type="evidence" value="ECO:0007669"/>
    <property type="project" value="TreeGrafter"/>
</dbReference>
<feature type="binding site" evidence="6">
    <location>
        <position position="86"/>
    </location>
    <ligand>
        <name>a ubiquinone</name>
        <dbReference type="ChEBI" id="CHEBI:16389"/>
    </ligand>
</feature>
<dbReference type="Gene3D" id="1.20.1300.10">
    <property type="entry name" value="Fumarate reductase/succinate dehydrogenase, transmembrane subunit"/>
    <property type="match status" value="1"/>
</dbReference>
<sequence>MVKNLTNVTSLSGNGLRDWLIQRVTSLVLAAYILFLLAYIGYHHPLDFTTWQHLFSHLSMRLFSTLFLFSLFWHAWVGLWTIVTDYIRWASLRLMVQLFIIMTLFLYLIWGLAIFWGVIDGFTHIHI</sequence>
<evidence type="ECO:0000313" key="10">
    <source>
        <dbReference type="Proteomes" id="UP000054075"/>
    </source>
</evidence>
<dbReference type="RefSeq" id="WP_006035883.1">
    <property type="nucleotide sequence ID" value="NZ_AAQJ02000001.1"/>
</dbReference>
<dbReference type="PANTHER" id="PTHR38689:SF1">
    <property type="entry name" value="SUCCINATE DEHYDROGENASE HYDROPHOBIC MEMBRANE ANCHOR SUBUNIT"/>
    <property type="match status" value="1"/>
</dbReference>
<dbReference type="GO" id="GO:0006099">
    <property type="term" value="P:tricarboxylic acid cycle"/>
    <property type="evidence" value="ECO:0007669"/>
    <property type="project" value="UniProtKB-UniRule"/>
</dbReference>
<keyword evidence="7" id="KW-0408">Iron</keyword>
<comment type="function">
    <text evidence="1 5">Membrane-anchoring subunit of succinate dehydrogenase (SDH).</text>
</comment>
<evidence type="ECO:0000256" key="7">
    <source>
        <dbReference type="PIRSR" id="PIRSR000169-2"/>
    </source>
</evidence>
<feature type="transmembrane region" description="Helical" evidence="8">
    <location>
        <begin position="62"/>
        <end position="83"/>
    </location>
</feature>
<comment type="subcellular location">
    <subcellularLocation>
        <location evidence="5">Cell inner membrane</location>
        <topology evidence="5">Multi-pass membrane protein</topology>
    </subcellularLocation>
    <subcellularLocation>
        <location evidence="2">Membrane</location>
        <topology evidence="2">Multi-pass membrane protein</topology>
    </subcellularLocation>
</comment>
<reference evidence="9" key="1">
    <citation type="submission" date="2006-04" db="EMBL/GenBank/DDBJ databases">
        <authorList>
            <person name="Seshadri R."/>
            <person name="Federici B.A."/>
        </authorList>
    </citation>
    <scope>NUCLEOTIDE SEQUENCE [LARGE SCALE GENOMIC DNA]</scope>
</reference>
<dbReference type="eggNOG" id="COG2142">
    <property type="taxonomic scope" value="Bacteria"/>
</dbReference>
<dbReference type="SUPFAM" id="SSF81343">
    <property type="entry name" value="Fumarate reductase respiratory complex transmembrane subunits"/>
    <property type="match status" value="1"/>
</dbReference>
<comment type="pathway">
    <text evidence="5">Carbohydrate metabolism; tricarboxylic acid cycle.</text>
</comment>